<keyword evidence="5" id="KW-0012">Acyltransferase</keyword>
<organism evidence="5 6">
    <name type="scientific">Niallia oryzisoli</name>
    <dbReference type="NCBI Taxonomy" id="1737571"/>
    <lineage>
        <taxon>Bacteria</taxon>
        <taxon>Bacillati</taxon>
        <taxon>Bacillota</taxon>
        <taxon>Bacilli</taxon>
        <taxon>Bacillales</taxon>
        <taxon>Bacillaceae</taxon>
        <taxon>Niallia</taxon>
    </lineage>
</organism>
<dbReference type="PANTHER" id="PTHR37312:SF1">
    <property type="entry name" value="MEMBRANE-BOUND ACYLTRANSFERASE YKRP-RELATED"/>
    <property type="match status" value="1"/>
</dbReference>
<keyword evidence="3" id="KW-1133">Transmembrane helix</keyword>
<proteinExistence type="inferred from homology"/>
<protein>
    <submittedName>
        <fullName evidence="5">Acyltransferase family protein</fullName>
    </submittedName>
</protein>
<dbReference type="InterPro" id="IPR002656">
    <property type="entry name" value="Acyl_transf_3_dom"/>
</dbReference>
<keyword evidence="3" id="KW-0812">Transmembrane</keyword>
<evidence type="ECO:0000256" key="1">
    <source>
        <dbReference type="ARBA" id="ARBA00004370"/>
    </source>
</evidence>
<dbReference type="Proteomes" id="UP001357223">
    <property type="component" value="Chromosome"/>
</dbReference>
<name>A0ABZ2CHQ7_9BACI</name>
<feature type="transmembrane region" description="Helical" evidence="3">
    <location>
        <begin position="178"/>
        <end position="198"/>
    </location>
</feature>
<reference evidence="5 6" key="1">
    <citation type="submission" date="2023-10" db="EMBL/GenBank/DDBJ databases">
        <title>Niallia locisalis sp.nov. isolated from a salt pond sample.</title>
        <authorList>
            <person name="Li X.-J."/>
            <person name="Dong L."/>
        </authorList>
    </citation>
    <scope>NUCLEOTIDE SEQUENCE [LARGE SCALE GENOMIC DNA]</scope>
    <source>
        <strain evidence="5 6">DSM 29761</strain>
    </source>
</reference>
<keyword evidence="5" id="KW-0808">Transferase</keyword>
<evidence type="ECO:0000313" key="5">
    <source>
        <dbReference type="EMBL" id="WVX81470.1"/>
    </source>
</evidence>
<dbReference type="GO" id="GO:0016746">
    <property type="term" value="F:acyltransferase activity"/>
    <property type="evidence" value="ECO:0007669"/>
    <property type="project" value="UniProtKB-KW"/>
</dbReference>
<evidence type="ECO:0000256" key="2">
    <source>
        <dbReference type="ARBA" id="ARBA00007400"/>
    </source>
</evidence>
<feature type="transmembrane region" description="Helical" evidence="3">
    <location>
        <begin position="275"/>
        <end position="295"/>
    </location>
</feature>
<feature type="transmembrane region" description="Helical" evidence="3">
    <location>
        <begin position="155"/>
        <end position="172"/>
    </location>
</feature>
<gene>
    <name evidence="5" type="ORF">R4Z09_30750</name>
</gene>
<dbReference type="EMBL" id="CP137640">
    <property type="protein sequence ID" value="WVX81470.1"/>
    <property type="molecule type" value="Genomic_DNA"/>
</dbReference>
<evidence type="ECO:0000259" key="4">
    <source>
        <dbReference type="Pfam" id="PF01757"/>
    </source>
</evidence>
<comment type="subcellular location">
    <subcellularLocation>
        <location evidence="1">Membrane</location>
    </subcellularLocation>
</comment>
<feature type="domain" description="Acyltransferase 3" evidence="4">
    <location>
        <begin position="16"/>
        <end position="323"/>
    </location>
</feature>
<dbReference type="Pfam" id="PF01757">
    <property type="entry name" value="Acyl_transf_3"/>
    <property type="match status" value="1"/>
</dbReference>
<feature type="transmembrane region" description="Helical" evidence="3">
    <location>
        <begin position="20"/>
        <end position="42"/>
    </location>
</feature>
<keyword evidence="6" id="KW-1185">Reference proteome</keyword>
<feature type="transmembrane region" description="Helical" evidence="3">
    <location>
        <begin position="241"/>
        <end position="263"/>
    </location>
</feature>
<evidence type="ECO:0000313" key="6">
    <source>
        <dbReference type="Proteomes" id="UP001357223"/>
    </source>
</evidence>
<dbReference type="RefSeq" id="WP_338450398.1">
    <property type="nucleotide sequence ID" value="NZ_CP137640.1"/>
</dbReference>
<feature type="transmembrane region" description="Helical" evidence="3">
    <location>
        <begin position="123"/>
        <end position="143"/>
    </location>
</feature>
<dbReference type="PANTHER" id="PTHR37312">
    <property type="entry name" value="MEMBRANE-BOUND ACYLTRANSFERASE YKRP-RELATED"/>
    <property type="match status" value="1"/>
</dbReference>
<sequence length="362" mass="41311">MFLNGGERMNSNGRLQEIDIVRGITIFLVVLGHAGISNSLLAEVLGNFRMPLFFMVSGYLFSTSKYLENPKKLVREKLRVLLIPYISLCLMPAVIWYVVLILQKRDIEWGKPFIGMLYGNGKWIVGNPPVWFLTCLICTFVIFRVVLKFTKKYSPFIRLIIFSLIGIVGFGVSKVVWLPFSLDIALVAILFMFVGNQLKEKRILYHHKAMIIASTISLFMFMAALYFNIQPNMNYRIYGNLFWFYIGGISGSFLILFISKYLLTKSKIVYSIFSYMGRESIIILGFHAILVLYFAELSNTVTEVNTLGYSLLITIIAIGFSLSVGMVIDRIQILSFLFKGKKIKAKRYRHSAPSKNHVSQNG</sequence>
<evidence type="ECO:0000256" key="3">
    <source>
        <dbReference type="SAM" id="Phobius"/>
    </source>
</evidence>
<feature type="transmembrane region" description="Helical" evidence="3">
    <location>
        <begin position="307"/>
        <end position="328"/>
    </location>
</feature>
<dbReference type="InterPro" id="IPR052734">
    <property type="entry name" value="Nod_factor_acetyltransferase"/>
</dbReference>
<accession>A0ABZ2CHQ7</accession>
<comment type="similarity">
    <text evidence="2">Belongs to the acyltransferase 3 family.</text>
</comment>
<feature type="transmembrane region" description="Helical" evidence="3">
    <location>
        <begin position="80"/>
        <end position="103"/>
    </location>
</feature>
<feature type="transmembrane region" description="Helical" evidence="3">
    <location>
        <begin position="210"/>
        <end position="229"/>
    </location>
</feature>
<keyword evidence="3" id="KW-0472">Membrane</keyword>